<evidence type="ECO:0000256" key="1">
    <source>
        <dbReference type="SAM" id="Phobius"/>
    </source>
</evidence>
<organism evidence="2 3">
    <name type="scientific">Candidatus Amesbacteria bacterium RIFCSPLOWO2_01_FULL_48_25</name>
    <dbReference type="NCBI Taxonomy" id="1797259"/>
    <lineage>
        <taxon>Bacteria</taxon>
        <taxon>Candidatus Amesiibacteriota</taxon>
    </lineage>
</organism>
<feature type="transmembrane region" description="Helical" evidence="1">
    <location>
        <begin position="12"/>
        <end position="33"/>
    </location>
</feature>
<evidence type="ECO:0000313" key="3">
    <source>
        <dbReference type="Proteomes" id="UP000177080"/>
    </source>
</evidence>
<keyword evidence="1" id="KW-0472">Membrane</keyword>
<keyword evidence="1" id="KW-1133">Transmembrane helix</keyword>
<comment type="caution">
    <text evidence="2">The sequence shown here is derived from an EMBL/GenBank/DDBJ whole genome shotgun (WGS) entry which is preliminary data.</text>
</comment>
<dbReference type="EMBL" id="MEXN01000005">
    <property type="protein sequence ID" value="OGD03716.1"/>
    <property type="molecule type" value="Genomic_DNA"/>
</dbReference>
<protein>
    <submittedName>
        <fullName evidence="2">Uncharacterized protein</fullName>
    </submittedName>
</protein>
<gene>
    <name evidence="2" type="ORF">A2989_03480</name>
</gene>
<evidence type="ECO:0000313" key="2">
    <source>
        <dbReference type="EMBL" id="OGD03716.1"/>
    </source>
</evidence>
<accession>A0A1F4ZCR1</accession>
<sequence>MRLEDFLGPRNYARLGVGILIIATACGAVRTPVVDVFATEEAKADASRTALELTQSALGICADLERINGDLATLAVEGGDQAIVVTQILAQMTERPVPACATATATVEPVQ</sequence>
<reference evidence="2 3" key="1">
    <citation type="journal article" date="2016" name="Nat. Commun.">
        <title>Thousands of microbial genomes shed light on interconnected biogeochemical processes in an aquifer system.</title>
        <authorList>
            <person name="Anantharaman K."/>
            <person name="Brown C.T."/>
            <person name="Hug L.A."/>
            <person name="Sharon I."/>
            <person name="Castelle C.J."/>
            <person name="Probst A.J."/>
            <person name="Thomas B.C."/>
            <person name="Singh A."/>
            <person name="Wilkins M.J."/>
            <person name="Karaoz U."/>
            <person name="Brodie E.L."/>
            <person name="Williams K.H."/>
            <person name="Hubbard S.S."/>
            <person name="Banfield J.F."/>
        </authorList>
    </citation>
    <scope>NUCLEOTIDE SEQUENCE [LARGE SCALE GENOMIC DNA]</scope>
</reference>
<keyword evidence="1" id="KW-0812">Transmembrane</keyword>
<dbReference type="AlphaFoldDB" id="A0A1F4ZCR1"/>
<name>A0A1F4ZCR1_9BACT</name>
<dbReference type="Proteomes" id="UP000177080">
    <property type="component" value="Unassembled WGS sequence"/>
</dbReference>
<proteinExistence type="predicted"/>
<dbReference type="PROSITE" id="PS51257">
    <property type="entry name" value="PROKAR_LIPOPROTEIN"/>
    <property type="match status" value="1"/>
</dbReference>